<feature type="compositionally biased region" description="Basic residues" evidence="1">
    <location>
        <begin position="227"/>
        <end position="248"/>
    </location>
</feature>
<reference evidence="2" key="1">
    <citation type="journal article" date="2017" name="Science">
        <title>Giant viruses with an expanded complement of translation system components.</title>
        <authorList>
            <person name="Schulz F."/>
            <person name="Yutin N."/>
            <person name="Ivanova N.N."/>
            <person name="Ortega D.R."/>
            <person name="Lee T.K."/>
            <person name="Vierheilig J."/>
            <person name="Daims H."/>
            <person name="Horn M."/>
            <person name="Wagner M."/>
            <person name="Jensen G.J."/>
            <person name="Kyrpides N.C."/>
            <person name="Koonin E.V."/>
            <person name="Woyke T."/>
        </authorList>
    </citation>
    <scope>NUCLEOTIDE SEQUENCE</scope>
    <source>
        <strain evidence="2">ILV1</strain>
    </source>
</reference>
<organism evidence="2">
    <name type="scientific">Indivirus ILV1</name>
    <dbReference type="NCBI Taxonomy" id="1977633"/>
    <lineage>
        <taxon>Viruses</taxon>
        <taxon>Varidnaviria</taxon>
        <taxon>Bamfordvirae</taxon>
        <taxon>Nucleocytoviricota</taxon>
        <taxon>Megaviricetes</taxon>
        <taxon>Imitervirales</taxon>
        <taxon>Mimiviridae</taxon>
        <taxon>Klosneuvirinae</taxon>
        <taxon>Indivirus</taxon>
    </lineage>
</organism>
<evidence type="ECO:0000313" key="2">
    <source>
        <dbReference type="EMBL" id="ARF09823.1"/>
    </source>
</evidence>
<evidence type="ECO:0000256" key="1">
    <source>
        <dbReference type="SAM" id="MobiDB-lite"/>
    </source>
</evidence>
<feature type="region of interest" description="Disordered" evidence="1">
    <location>
        <begin position="294"/>
        <end position="318"/>
    </location>
</feature>
<sequence>MEFEIVLIPKLAPHYNFQMDKKTGQIVWLPEKDIGPKKTYKSIDDPKIPEVIKEGLTAKDWVNSNKKYFIDDKKVPEEIRNIADKELVNGIGKDIVIDTLKLFTDSIKYTYKNKKIYLTVKMGGDYGYQSWVAEDTSQNWINYIKDYYGNRAADTWMGGDIGIIRSKFLFIELFLVLESIKHININRKTSPVSRKVSRKTISRKILKNTKRRPTLLLDLESIETNKISRKGNKKMSRKGSRKASRKGSRNGSNDSKARPSPSASATGFSVGTIKVGNDKNKWIIVEDKNGTKRWKLHKKRERPSPSVSASLQEVGTKKKGGDGKIWIIVEDRNGVKKWKHYE</sequence>
<feature type="region of interest" description="Disordered" evidence="1">
    <location>
        <begin position="227"/>
        <end position="271"/>
    </location>
</feature>
<name>A0A1V0SDM7_9VIRU</name>
<protein>
    <submittedName>
        <fullName evidence="2">Uncharacterized protein</fullName>
    </submittedName>
</protein>
<dbReference type="EMBL" id="KY684087">
    <property type="protein sequence ID" value="ARF09823.1"/>
    <property type="molecule type" value="Genomic_DNA"/>
</dbReference>
<gene>
    <name evidence="2" type="ORF">Indivirus_3_72</name>
</gene>
<proteinExistence type="predicted"/>
<accession>A0A1V0SDM7</accession>